<comment type="caution">
    <text evidence="13">The sequence shown here is derived from an EMBL/GenBank/DDBJ whole genome shotgun (WGS) entry which is preliminary data.</text>
</comment>
<evidence type="ECO:0000313" key="13">
    <source>
        <dbReference type="EMBL" id="KAL3394663.1"/>
    </source>
</evidence>
<evidence type="ECO:0000313" key="14">
    <source>
        <dbReference type="Proteomes" id="UP001627154"/>
    </source>
</evidence>
<evidence type="ECO:0000256" key="5">
    <source>
        <dbReference type="ARBA" id="ARBA00022576"/>
    </source>
</evidence>
<gene>
    <name evidence="13" type="ORF">TKK_011126</name>
</gene>
<evidence type="ECO:0000256" key="7">
    <source>
        <dbReference type="ARBA" id="ARBA00022898"/>
    </source>
</evidence>
<dbReference type="Proteomes" id="UP001627154">
    <property type="component" value="Unassembled WGS sequence"/>
</dbReference>
<evidence type="ECO:0000256" key="1">
    <source>
        <dbReference type="ARBA" id="ARBA00001933"/>
    </source>
</evidence>
<dbReference type="EC" id="2.6.1.19" evidence="4"/>
<dbReference type="GO" id="GO:0034386">
    <property type="term" value="F:4-aminobutyrate:2-oxoglutarate transaminase activity"/>
    <property type="evidence" value="ECO:0007669"/>
    <property type="project" value="UniProtKB-EC"/>
</dbReference>
<comment type="cofactor">
    <cofactor evidence="1">
        <name>pyridoxal 5'-phosphate</name>
        <dbReference type="ChEBI" id="CHEBI:597326"/>
    </cofactor>
</comment>
<dbReference type="CDD" id="cd00610">
    <property type="entry name" value="OAT_like"/>
    <property type="match status" value="1"/>
</dbReference>
<dbReference type="InterPro" id="IPR015424">
    <property type="entry name" value="PyrdxlP-dep_Trfase"/>
</dbReference>
<keyword evidence="7 12" id="KW-0663">Pyridoxal phosphate</keyword>
<organism evidence="13 14">
    <name type="scientific">Trichogramma kaykai</name>
    <dbReference type="NCBI Taxonomy" id="54128"/>
    <lineage>
        <taxon>Eukaryota</taxon>
        <taxon>Metazoa</taxon>
        <taxon>Ecdysozoa</taxon>
        <taxon>Arthropoda</taxon>
        <taxon>Hexapoda</taxon>
        <taxon>Insecta</taxon>
        <taxon>Pterygota</taxon>
        <taxon>Neoptera</taxon>
        <taxon>Endopterygota</taxon>
        <taxon>Hymenoptera</taxon>
        <taxon>Apocrita</taxon>
        <taxon>Proctotrupomorpha</taxon>
        <taxon>Chalcidoidea</taxon>
        <taxon>Trichogrammatidae</taxon>
        <taxon>Trichogramma</taxon>
    </lineage>
</organism>
<dbReference type="EC" id="2.6.1.22" evidence="3"/>
<dbReference type="GO" id="GO:0047298">
    <property type="term" value="F:(S)-3-amino-2-methylpropionate transaminase activity"/>
    <property type="evidence" value="ECO:0007669"/>
    <property type="project" value="UniProtKB-EC"/>
</dbReference>
<dbReference type="Gene3D" id="3.40.640.10">
    <property type="entry name" value="Type I PLP-dependent aspartate aminotransferase-like (Major domain)"/>
    <property type="match status" value="1"/>
</dbReference>
<evidence type="ECO:0000256" key="9">
    <source>
        <dbReference type="ARBA" id="ARBA00030204"/>
    </source>
</evidence>
<protein>
    <recommendedName>
        <fullName evidence="10">(S)-3-amino-2-methylpropionate transaminase</fullName>
        <ecNumber evidence="4">2.6.1.19</ecNumber>
        <ecNumber evidence="3">2.6.1.22</ecNumber>
    </recommendedName>
    <alternativeName>
        <fullName evidence="11">GABA aminotransferase</fullName>
    </alternativeName>
    <alternativeName>
        <fullName evidence="9">Gamma-amino-N-butyrate transaminase</fullName>
    </alternativeName>
    <alternativeName>
        <fullName evidence="8">L-AIBAT</fullName>
    </alternativeName>
</protein>
<dbReference type="AlphaFoldDB" id="A0ABD2WNT5"/>
<keyword evidence="14" id="KW-1185">Reference proteome</keyword>
<accession>A0ABD2WNT5</accession>
<dbReference type="PANTHER" id="PTHR43206">
    <property type="entry name" value="AMINOTRANSFERASE"/>
    <property type="match status" value="1"/>
</dbReference>
<keyword evidence="5" id="KW-0032">Aminotransferase</keyword>
<evidence type="ECO:0000256" key="12">
    <source>
        <dbReference type="RuleBase" id="RU003560"/>
    </source>
</evidence>
<dbReference type="InterPro" id="IPR004631">
    <property type="entry name" value="4NH2But_aminotransferase_euk"/>
</dbReference>
<dbReference type="PANTHER" id="PTHR43206:SF1">
    <property type="entry name" value="4-AMINOBUTYRATE AMINOTRANSFERASE, MITOCHONDRIAL"/>
    <property type="match status" value="1"/>
</dbReference>
<evidence type="ECO:0000256" key="4">
    <source>
        <dbReference type="ARBA" id="ARBA00012912"/>
    </source>
</evidence>
<dbReference type="Pfam" id="PF00202">
    <property type="entry name" value="Aminotran_3"/>
    <property type="match status" value="1"/>
</dbReference>
<evidence type="ECO:0000256" key="2">
    <source>
        <dbReference type="ARBA" id="ARBA00008954"/>
    </source>
</evidence>
<evidence type="ECO:0000256" key="3">
    <source>
        <dbReference type="ARBA" id="ARBA00012876"/>
    </source>
</evidence>
<evidence type="ECO:0000256" key="11">
    <source>
        <dbReference type="ARBA" id="ARBA00031787"/>
    </source>
</evidence>
<dbReference type="Gene3D" id="3.90.1150.10">
    <property type="entry name" value="Aspartate Aminotransferase, domain 1"/>
    <property type="match status" value="1"/>
</dbReference>
<dbReference type="FunFam" id="3.40.640.10:FF:000029">
    <property type="entry name" value="4-aminobutyrate aminotransferase, mitochondrial"/>
    <property type="match status" value="1"/>
</dbReference>
<dbReference type="InterPro" id="IPR015422">
    <property type="entry name" value="PyrdxlP-dep_Trfase_small"/>
</dbReference>
<dbReference type="SUPFAM" id="SSF53383">
    <property type="entry name" value="PLP-dependent transferases"/>
    <property type="match status" value="1"/>
</dbReference>
<comment type="similarity">
    <text evidence="2 12">Belongs to the class-III pyridoxal-phosphate-dependent aminotransferase family.</text>
</comment>
<proteinExistence type="inferred from homology"/>
<name>A0ABD2WNT5_9HYME</name>
<evidence type="ECO:0000256" key="10">
    <source>
        <dbReference type="ARBA" id="ARBA00030857"/>
    </source>
</evidence>
<dbReference type="PIRSF" id="PIRSF000521">
    <property type="entry name" value="Transaminase_4ab_Lys_Orn"/>
    <property type="match status" value="1"/>
</dbReference>
<keyword evidence="6" id="KW-0808">Transferase</keyword>
<evidence type="ECO:0000256" key="8">
    <source>
        <dbReference type="ARBA" id="ARBA00029760"/>
    </source>
</evidence>
<sequence>MLRKGVQTILASRFRDFETAAGRRRPSAKRCMASLAQAMAPEEPSGPSVHCSIPGPQSQQLYRELNDIQQAGSVQLFADYEKSAGNYLADVDGNLLLDVYMQISSMPLGYNHPAMLKALTDPHNQKMIANRPALGVFPNRDWPEKLKSILLRKGVPPPGFSHITTMMCGSCSNENSFKNIFLWYAEKQRHGAPFSKQEMESCMVNQAPGSPRYSIMSFEGAFHGRTLGSLSTTHSKYIHKIDVPAFDWPIAPFPRYKYPLESNERENRQEDERCLAKADELFVRYSKEKDTPVAGVIVEPIQAEGGDNHASPEFFQKLQKLVKKHGAALLIDEVQTGGGPTGKMWCHEHFDLETPPHVVTFSKKMQLGGYYHIEELKPKQSYRVFNTWMGDPSKLILLEAVVEVILREKLLDRVTQVGDYTLGQLKQLENELSSSINSSRGRGTFIAFNCASSELRDATIKKLLKKGIQAGGCGDKAIRLRPALTFTQQHADIFLDSLRAVLKE</sequence>
<evidence type="ECO:0000256" key="6">
    <source>
        <dbReference type="ARBA" id="ARBA00022679"/>
    </source>
</evidence>
<reference evidence="13 14" key="1">
    <citation type="journal article" date="2024" name="bioRxiv">
        <title>A reference genome for Trichogramma kaykai: A tiny desert-dwelling parasitoid wasp with competing sex-ratio distorters.</title>
        <authorList>
            <person name="Culotta J."/>
            <person name="Lindsey A.R."/>
        </authorList>
    </citation>
    <scope>NUCLEOTIDE SEQUENCE [LARGE SCALE GENOMIC DNA]</scope>
    <source>
        <strain evidence="13 14">KSX58</strain>
    </source>
</reference>
<dbReference type="EMBL" id="JBJJXI010000089">
    <property type="protein sequence ID" value="KAL3394663.1"/>
    <property type="molecule type" value="Genomic_DNA"/>
</dbReference>
<dbReference type="InterPro" id="IPR015421">
    <property type="entry name" value="PyrdxlP-dep_Trfase_major"/>
</dbReference>
<dbReference type="InterPro" id="IPR005814">
    <property type="entry name" value="Aminotrans_3"/>
</dbReference>
<dbReference type="NCBIfam" id="TIGR00699">
    <property type="entry name" value="GABAtrns_euk"/>
    <property type="match status" value="1"/>
</dbReference>